<dbReference type="InterPro" id="IPR013783">
    <property type="entry name" value="Ig-like_fold"/>
</dbReference>
<organism evidence="3">
    <name type="scientific">Geobacter sp. (strain M21)</name>
    <dbReference type="NCBI Taxonomy" id="443144"/>
    <lineage>
        <taxon>Bacteria</taxon>
        <taxon>Pseudomonadati</taxon>
        <taxon>Thermodesulfobacteriota</taxon>
        <taxon>Desulfuromonadia</taxon>
        <taxon>Geobacterales</taxon>
        <taxon>Geobacteraceae</taxon>
        <taxon>Geobacter</taxon>
    </lineage>
</organism>
<evidence type="ECO:0000256" key="1">
    <source>
        <dbReference type="SAM" id="MobiDB-lite"/>
    </source>
</evidence>
<dbReference type="PROSITE" id="PS50853">
    <property type="entry name" value="FN3"/>
    <property type="match status" value="1"/>
</dbReference>
<evidence type="ECO:0000259" key="2">
    <source>
        <dbReference type="PROSITE" id="PS50853"/>
    </source>
</evidence>
<feature type="region of interest" description="Disordered" evidence="1">
    <location>
        <begin position="26"/>
        <end position="94"/>
    </location>
</feature>
<dbReference type="Pfam" id="PF00041">
    <property type="entry name" value="fn3"/>
    <property type="match status" value="1"/>
</dbReference>
<dbReference type="AlphaFoldDB" id="C6DYU3"/>
<dbReference type="PROSITE" id="PS51257">
    <property type="entry name" value="PROKAR_LIPOPROTEIN"/>
    <property type="match status" value="1"/>
</dbReference>
<reference evidence="3" key="1">
    <citation type="submission" date="2009-07" db="EMBL/GenBank/DDBJ databases">
        <title>Complete sequence of Geobacter sp. M21.</title>
        <authorList>
            <consortium name="US DOE Joint Genome Institute"/>
            <person name="Lucas S."/>
            <person name="Copeland A."/>
            <person name="Lapidus A."/>
            <person name="Glavina del Rio T."/>
            <person name="Dalin E."/>
            <person name="Tice H."/>
            <person name="Bruce D."/>
            <person name="Goodwin L."/>
            <person name="Pitluck S."/>
            <person name="Saunders E."/>
            <person name="Brettin T."/>
            <person name="Detter J.C."/>
            <person name="Han C."/>
            <person name="Larimer F."/>
            <person name="Land M."/>
            <person name="Hauser L."/>
            <person name="Kyrpides N."/>
            <person name="Ovchinnikova G."/>
            <person name="Lovley D."/>
        </authorList>
    </citation>
    <scope>NUCLEOTIDE SEQUENCE [LARGE SCALE GENOMIC DNA]</scope>
    <source>
        <strain evidence="3">M21</strain>
    </source>
</reference>
<dbReference type="KEGG" id="gem:GM21_0363"/>
<dbReference type="eggNOG" id="COG4733">
    <property type="taxonomic scope" value="Bacteria"/>
</dbReference>
<dbReference type="SUPFAM" id="SSF49265">
    <property type="entry name" value="Fibronectin type III"/>
    <property type="match status" value="1"/>
</dbReference>
<name>C6DYU3_GEOSM</name>
<proteinExistence type="predicted"/>
<accession>C6DYU3</accession>
<dbReference type="OrthoDB" id="5395031at2"/>
<sequence length="278" mass="27382">MKGIMVIVTLVVASLLFGCGGGGGGSGSSNSDAANNSADSGTGGSTGSTANATGGTGAGGAGDNAAGANDGGAEDTGGTPVQPPAAAIPGAPTEVMLQPGNGQVTLSWNRVADATSYNVYWSTTSGVALSQGARKTGAVSPCLVTGLLNGTTYYFVVTAANQYGESRASAEMSATPAVFFVAEMVSGKSFDYTFSTGATGTVSFNADGSLTGQNLSVGMPLTGQWAITDGVLTCMYPGGTTETLTLNSTTSTSFIVTYIVTYADGSSSNSVEGTFVMK</sequence>
<evidence type="ECO:0000313" key="3">
    <source>
        <dbReference type="EMBL" id="ACT16444.1"/>
    </source>
</evidence>
<dbReference type="Gene3D" id="2.60.40.10">
    <property type="entry name" value="Immunoglobulins"/>
    <property type="match status" value="1"/>
</dbReference>
<gene>
    <name evidence="3" type="ordered locus">GM21_0363</name>
</gene>
<protein>
    <submittedName>
        <fullName evidence="3">Fibronectin type III domain protein</fullName>
    </submittedName>
</protein>
<dbReference type="InterPro" id="IPR003961">
    <property type="entry name" value="FN3_dom"/>
</dbReference>
<feature type="domain" description="Fibronectin type-III" evidence="2">
    <location>
        <begin position="88"/>
        <end position="179"/>
    </location>
</feature>
<feature type="compositionally biased region" description="Low complexity" evidence="1">
    <location>
        <begin position="28"/>
        <end position="40"/>
    </location>
</feature>
<dbReference type="HOGENOM" id="CLU_1000251_0_0_7"/>
<dbReference type="SMART" id="SM00060">
    <property type="entry name" value="FN3"/>
    <property type="match status" value="1"/>
</dbReference>
<dbReference type="STRING" id="443144.GM21_0363"/>
<dbReference type="CDD" id="cd00063">
    <property type="entry name" value="FN3"/>
    <property type="match status" value="1"/>
</dbReference>
<dbReference type="EMBL" id="CP001661">
    <property type="protein sequence ID" value="ACT16444.1"/>
    <property type="molecule type" value="Genomic_DNA"/>
</dbReference>
<dbReference type="InterPro" id="IPR036116">
    <property type="entry name" value="FN3_sf"/>
</dbReference>